<proteinExistence type="predicted"/>
<evidence type="ECO:0000313" key="2">
    <source>
        <dbReference type="Proteomes" id="UP000256301"/>
    </source>
</evidence>
<sequence length="67" mass="7603">MSGIVKIDTLGQISSTLRSYKDQGVKEITFEVPAGTETRVHNIELFGYKVGTYTETRDKYVQITFKL</sequence>
<protein>
    <submittedName>
        <fullName evidence="1">Uncharacterized protein</fullName>
    </submittedName>
</protein>
<accession>A0A3E0M7H9</accession>
<evidence type="ECO:0000313" key="1">
    <source>
        <dbReference type="EMBL" id="REJ55517.1"/>
    </source>
</evidence>
<reference evidence="1 2" key="1">
    <citation type="submission" date="2017-08" db="EMBL/GenBank/DDBJ databases">
        <title>Functional genomic and metabolic studies of the symbiotic interactions of six Microcystis-dominated communities.</title>
        <authorList>
            <person name="Li Q."/>
            <person name="Lin F."/>
        </authorList>
    </citation>
    <scope>NUCLEOTIDE SEQUENCE [LARGE SCALE GENOMIC DNA]</scope>
    <source>
        <strain evidence="1">DA14</strain>
    </source>
</reference>
<name>A0A3E0M7H9_MICAE</name>
<dbReference type="EMBL" id="QQWE01000005">
    <property type="protein sequence ID" value="REJ55517.1"/>
    <property type="molecule type" value="Genomic_DNA"/>
</dbReference>
<dbReference type="AlphaFoldDB" id="A0A3E0M7H9"/>
<organism evidence="1 2">
    <name type="scientific">Microcystis aeruginosa DA14</name>
    <dbReference type="NCBI Taxonomy" id="1987506"/>
    <lineage>
        <taxon>Bacteria</taxon>
        <taxon>Bacillati</taxon>
        <taxon>Cyanobacteriota</taxon>
        <taxon>Cyanophyceae</taxon>
        <taxon>Oscillatoriophycideae</taxon>
        <taxon>Chroococcales</taxon>
        <taxon>Microcystaceae</taxon>
        <taxon>Microcystis</taxon>
    </lineage>
</organism>
<comment type="caution">
    <text evidence="1">The sequence shown here is derived from an EMBL/GenBank/DDBJ whole genome shotgun (WGS) entry which is preliminary data.</text>
</comment>
<dbReference type="Proteomes" id="UP000256301">
    <property type="component" value="Unassembled WGS sequence"/>
</dbReference>
<gene>
    <name evidence="1" type="ORF">DWQ56_14565</name>
</gene>